<dbReference type="GeneID" id="13994288"/>
<sequence length="96" mass="10922">MSILSIVLHWYIVLSFALMLLIAIYAAYSDVRAYFHINGHIRDNKFGYAYGTGIVLTLFFILAALPFVNIITGIAWIYLSILNKKERAKHEASRAN</sequence>
<evidence type="ECO:0000256" key="1">
    <source>
        <dbReference type="SAM" id="Phobius"/>
    </source>
</evidence>
<protein>
    <submittedName>
        <fullName evidence="2">Putative membrane protein</fullName>
    </submittedName>
</protein>
<dbReference type="EMBL" id="JN882285">
    <property type="protein sequence ID" value="AFC21856.1"/>
    <property type="molecule type" value="Genomic_DNA"/>
</dbReference>
<keyword evidence="1" id="KW-1133">Transmembrane helix</keyword>
<accession>K4F6F6</accession>
<feature type="transmembrane region" description="Helical" evidence="1">
    <location>
        <begin position="7"/>
        <end position="28"/>
    </location>
</feature>
<dbReference type="KEGG" id="vg:13994288"/>
<organism evidence="2 3">
    <name type="scientific">Cronobacter phage vB_CsaM_GAP32</name>
    <dbReference type="NCBI Taxonomy" id="1141136"/>
    <lineage>
        <taxon>Viruses</taxon>
        <taxon>Duplodnaviria</taxon>
        <taxon>Heunggongvirae</taxon>
        <taxon>Uroviricota</taxon>
        <taxon>Caudoviricetes</taxon>
        <taxon>Mimasvirus</taxon>
        <taxon>Mimasvirus GAP32</taxon>
    </lineage>
</organism>
<feature type="transmembrane region" description="Helical" evidence="1">
    <location>
        <begin position="48"/>
        <end position="79"/>
    </location>
</feature>
<keyword evidence="1" id="KW-0812">Transmembrane</keyword>
<proteinExistence type="predicted"/>
<evidence type="ECO:0000313" key="2">
    <source>
        <dbReference type="EMBL" id="AFC21856.1"/>
    </source>
</evidence>
<dbReference type="Proteomes" id="UP000000457">
    <property type="component" value="Segment"/>
</dbReference>
<dbReference type="RefSeq" id="YP_006987511.1">
    <property type="nucleotide sequence ID" value="NC_019401.1"/>
</dbReference>
<keyword evidence="1" id="KW-0472">Membrane</keyword>
<name>K4F6F6_9CAUD</name>
<evidence type="ECO:0000313" key="3">
    <source>
        <dbReference type="Proteomes" id="UP000000457"/>
    </source>
</evidence>
<keyword evidence="3" id="KW-1185">Reference proteome</keyword>
<gene>
    <name evidence="2" type="ORF">GAP32_403</name>
</gene>
<reference evidence="2 3" key="1">
    <citation type="journal article" date="2014" name="Virology">
        <title>Supersize me: Cronobacter sakazakii phage GAP32.</title>
        <authorList>
            <person name="Abbasifar R."/>
            <person name="Griffiths M.W."/>
            <person name="Sabour P.M."/>
            <person name="Ackermann H.-W."/>
            <person name="Vandersteegen K."/>
            <person name="Lavigne R."/>
            <person name="Noben J.-P."/>
            <person name="Villa A.A."/>
            <person name="Abbasifar A."/>
            <person name="Nash J.H.E."/>
            <person name="Kropinski A.M."/>
        </authorList>
    </citation>
    <scope>NUCLEOTIDE SEQUENCE [LARGE SCALE GENOMIC DNA]</scope>
    <source>
        <strain evidence="2">GAP-32</strain>
    </source>
</reference>